<comment type="caution">
    <text evidence="1">The sequence shown here is derived from an EMBL/GenBank/DDBJ whole genome shotgun (WGS) entry which is preliminary data.</text>
</comment>
<dbReference type="Proteomes" id="UP000789366">
    <property type="component" value="Unassembled WGS sequence"/>
</dbReference>
<accession>A0ACA9QVM5</accession>
<sequence>KEKSQKSDVEILINEAYKSALENSAQKNYNKVLELLSNAKELN</sequence>
<protein>
    <submittedName>
        <fullName evidence="1">10061_t:CDS:1</fullName>
    </submittedName>
</protein>
<keyword evidence="2" id="KW-1185">Reference proteome</keyword>
<dbReference type="EMBL" id="CAJVPW010051313">
    <property type="protein sequence ID" value="CAG8766281.1"/>
    <property type="molecule type" value="Genomic_DNA"/>
</dbReference>
<organism evidence="1 2">
    <name type="scientific">Cetraspora pellucida</name>
    <dbReference type="NCBI Taxonomy" id="1433469"/>
    <lineage>
        <taxon>Eukaryota</taxon>
        <taxon>Fungi</taxon>
        <taxon>Fungi incertae sedis</taxon>
        <taxon>Mucoromycota</taxon>
        <taxon>Glomeromycotina</taxon>
        <taxon>Glomeromycetes</taxon>
        <taxon>Diversisporales</taxon>
        <taxon>Gigasporaceae</taxon>
        <taxon>Cetraspora</taxon>
    </lineage>
</organism>
<name>A0ACA9QVM5_9GLOM</name>
<reference evidence="1" key="1">
    <citation type="submission" date="2021-06" db="EMBL/GenBank/DDBJ databases">
        <authorList>
            <person name="Kallberg Y."/>
            <person name="Tangrot J."/>
            <person name="Rosling A."/>
        </authorList>
    </citation>
    <scope>NUCLEOTIDE SEQUENCE</scope>
    <source>
        <strain evidence="1">28 12/20/2015</strain>
    </source>
</reference>
<evidence type="ECO:0000313" key="1">
    <source>
        <dbReference type="EMBL" id="CAG8766281.1"/>
    </source>
</evidence>
<proteinExistence type="predicted"/>
<feature type="non-terminal residue" evidence="1">
    <location>
        <position position="1"/>
    </location>
</feature>
<gene>
    <name evidence="1" type="ORF">SPELUC_LOCUS15475</name>
</gene>
<evidence type="ECO:0000313" key="2">
    <source>
        <dbReference type="Proteomes" id="UP000789366"/>
    </source>
</evidence>